<dbReference type="Gene3D" id="1.10.540.10">
    <property type="entry name" value="Acyl-CoA dehydrogenase/oxidase, N-terminal domain"/>
    <property type="match status" value="1"/>
</dbReference>
<dbReference type="SUPFAM" id="SSF47203">
    <property type="entry name" value="Acyl-CoA dehydrogenase C-terminal domain-like"/>
    <property type="match status" value="1"/>
</dbReference>
<evidence type="ECO:0000259" key="3">
    <source>
        <dbReference type="Pfam" id="PF02770"/>
    </source>
</evidence>
<dbReference type="SUPFAM" id="SSF56645">
    <property type="entry name" value="Acyl-CoA dehydrogenase NM domain-like"/>
    <property type="match status" value="1"/>
</dbReference>
<dbReference type="Gene3D" id="1.20.140.10">
    <property type="entry name" value="Butyryl-CoA Dehydrogenase, subunit A, domain 3"/>
    <property type="match status" value="1"/>
</dbReference>
<comment type="caution">
    <text evidence="6">The sequence shown here is derived from an EMBL/GenBank/DDBJ whole genome shotgun (WGS) entry which is preliminary data.</text>
</comment>
<feature type="domain" description="Acyl-CoA dehydrogenase/oxidase N-terminal" evidence="4">
    <location>
        <begin position="30"/>
        <end position="100"/>
    </location>
</feature>
<evidence type="ECO:0000259" key="4">
    <source>
        <dbReference type="Pfam" id="PF02771"/>
    </source>
</evidence>
<dbReference type="Pfam" id="PF02771">
    <property type="entry name" value="Acyl-CoA_dh_N"/>
    <property type="match status" value="1"/>
</dbReference>
<dbReference type="Pfam" id="PF08028">
    <property type="entry name" value="Acyl-CoA_dh_2"/>
    <property type="match status" value="1"/>
</dbReference>
<evidence type="ECO:0000256" key="1">
    <source>
        <dbReference type="ARBA" id="ARBA00022630"/>
    </source>
</evidence>
<dbReference type="Gene3D" id="2.40.110.10">
    <property type="entry name" value="Butyryl-CoA Dehydrogenase, subunit A, domain 2"/>
    <property type="match status" value="1"/>
</dbReference>
<dbReference type="InterPro" id="IPR013786">
    <property type="entry name" value="AcylCoA_DH/ox_N"/>
</dbReference>
<evidence type="ECO:0000259" key="5">
    <source>
        <dbReference type="Pfam" id="PF08028"/>
    </source>
</evidence>
<sequence length="399" mass="43686">MAAATTDPYVRNEREAEIALRSERLARIFAERAPLHDRDGSFPFDNFADLREAGYMKLTVPREYGGDEASLYELVLAQDYLARGDGSTALAVGWHVGLMLQLRCTKSWPERLYARFCEEVVREGAMINNFASERATGSPSRGGRPETTAVRTEGGWLLSGRKIFSTLSPILEQFTVSAYVEDEGKTGLFFVRKGAGVTIEETWDTLGMRSTGSHDVVLDGVFVPEEERLDGEPRSEGISDHGGALLHIPACYIGIAHAARDCAVRFAVSYKPNSLQGAIAGHPNVERQIGEMEAELLTARSFLYGVADRWDRDPEGRAALKPELGLAKKLATNSAIRIVDMAMRIVGGSSLSRSLPLERLYRDVRAGLHNPPMDDAVTAMLARRAVAEAMPGAGERADE</sequence>
<keyword evidence="1" id="KW-0285">Flavoprotein</keyword>
<dbReference type="CDD" id="cd00567">
    <property type="entry name" value="ACAD"/>
    <property type="match status" value="1"/>
</dbReference>
<dbReference type="Pfam" id="PF02770">
    <property type="entry name" value="Acyl-CoA_dh_M"/>
    <property type="match status" value="1"/>
</dbReference>
<dbReference type="PANTHER" id="PTHR43884:SF25">
    <property type="entry name" value="ACYL-COA DEHYDROGENASE YDBM-RELATED"/>
    <property type="match status" value="1"/>
</dbReference>
<feature type="domain" description="Acyl-CoA dehydrogenase C-terminal" evidence="5">
    <location>
        <begin position="249"/>
        <end position="367"/>
    </location>
</feature>
<organism evidence="6 7">
    <name type="scientific">Paenibacillus thailandensis</name>
    <dbReference type="NCBI Taxonomy" id="393250"/>
    <lineage>
        <taxon>Bacteria</taxon>
        <taxon>Bacillati</taxon>
        <taxon>Bacillota</taxon>
        <taxon>Bacilli</taxon>
        <taxon>Bacillales</taxon>
        <taxon>Paenibacillaceae</taxon>
        <taxon>Paenibacillus</taxon>
    </lineage>
</organism>
<keyword evidence="7" id="KW-1185">Reference proteome</keyword>
<dbReference type="InterPro" id="IPR037069">
    <property type="entry name" value="AcylCoA_DH/ox_N_sf"/>
</dbReference>
<evidence type="ECO:0000313" key="6">
    <source>
        <dbReference type="EMBL" id="MFD2660510.1"/>
    </source>
</evidence>
<dbReference type="InterPro" id="IPR006091">
    <property type="entry name" value="Acyl-CoA_Oxase/DH_mid-dom"/>
</dbReference>
<dbReference type="InterPro" id="IPR009100">
    <property type="entry name" value="AcylCoA_DH/oxidase_NM_dom_sf"/>
</dbReference>
<dbReference type="InterPro" id="IPR046373">
    <property type="entry name" value="Acyl-CoA_Oxase/DH_mid-dom_sf"/>
</dbReference>
<dbReference type="PIRSF" id="PIRSF016578">
    <property type="entry name" value="HsaA"/>
    <property type="match status" value="1"/>
</dbReference>
<protein>
    <submittedName>
        <fullName evidence="6">Acyl-CoA dehydrogenase family protein</fullName>
        <ecNumber evidence="6">1.-.-.-</ecNumber>
    </submittedName>
</protein>
<proteinExistence type="predicted"/>
<evidence type="ECO:0000256" key="2">
    <source>
        <dbReference type="ARBA" id="ARBA00023002"/>
    </source>
</evidence>
<dbReference type="InterPro" id="IPR013107">
    <property type="entry name" value="Acyl-CoA_DH_C"/>
</dbReference>
<feature type="domain" description="Acyl-CoA oxidase/dehydrogenase middle" evidence="3">
    <location>
        <begin position="131"/>
        <end position="221"/>
    </location>
</feature>
<dbReference type="EMBL" id="JBHUMY010000008">
    <property type="protein sequence ID" value="MFD2660510.1"/>
    <property type="molecule type" value="Genomic_DNA"/>
</dbReference>
<gene>
    <name evidence="6" type="ORF">ACFSW5_09575</name>
</gene>
<dbReference type="RefSeq" id="WP_379271966.1">
    <property type="nucleotide sequence ID" value="NZ_JBHUGT010000033.1"/>
</dbReference>
<dbReference type="PANTHER" id="PTHR43884">
    <property type="entry name" value="ACYL-COA DEHYDROGENASE"/>
    <property type="match status" value="1"/>
</dbReference>
<reference evidence="7" key="1">
    <citation type="journal article" date="2019" name="Int. J. Syst. Evol. Microbiol.">
        <title>The Global Catalogue of Microorganisms (GCM) 10K type strain sequencing project: providing services to taxonomists for standard genome sequencing and annotation.</title>
        <authorList>
            <consortium name="The Broad Institute Genomics Platform"/>
            <consortium name="The Broad Institute Genome Sequencing Center for Infectious Disease"/>
            <person name="Wu L."/>
            <person name="Ma J."/>
        </authorList>
    </citation>
    <scope>NUCLEOTIDE SEQUENCE [LARGE SCALE GENOMIC DNA]</scope>
    <source>
        <strain evidence="7">TISTR 1827</strain>
    </source>
</reference>
<name>A0ABW5QWE6_9BACL</name>
<dbReference type="GO" id="GO:0016491">
    <property type="term" value="F:oxidoreductase activity"/>
    <property type="evidence" value="ECO:0007669"/>
    <property type="project" value="UniProtKB-KW"/>
</dbReference>
<keyword evidence="2 6" id="KW-0560">Oxidoreductase</keyword>
<accession>A0ABW5QWE6</accession>
<dbReference type="EC" id="1.-.-.-" evidence="6"/>
<dbReference type="Proteomes" id="UP001597493">
    <property type="component" value="Unassembled WGS sequence"/>
</dbReference>
<dbReference type="InterPro" id="IPR036250">
    <property type="entry name" value="AcylCo_DH-like_C"/>
</dbReference>
<evidence type="ECO:0000313" key="7">
    <source>
        <dbReference type="Proteomes" id="UP001597493"/>
    </source>
</evidence>